<dbReference type="Pfam" id="PF03471">
    <property type="entry name" value="CorC_HlyC"/>
    <property type="match status" value="1"/>
</dbReference>
<evidence type="ECO:0000259" key="11">
    <source>
        <dbReference type="PROSITE" id="PS51846"/>
    </source>
</evidence>
<reference evidence="12" key="1">
    <citation type="submission" date="2020-02" db="EMBL/GenBank/DDBJ databases">
        <authorList>
            <person name="Meier V. D."/>
        </authorList>
    </citation>
    <scope>NUCLEOTIDE SEQUENCE</scope>
    <source>
        <strain evidence="12">AVDCRST_MAG68</strain>
    </source>
</reference>
<keyword evidence="3" id="KW-0677">Repeat</keyword>
<sequence length="425" mass="46142">MASEVLIVLALLVLNGVFSMSEIAVVSSRRARLQQRADAGDAGARRALALAEDPSRFLATVQVGITLVGVLTGAFGGAALAKPVAVWLAPLPYVGPYAEGVALGLVVLAITYLSLIVGELVPKEIGLGHPERIASLVARPMHALSRVAAPLVWVLTFSSRMVLRVLRITKNTDAAVTEADVAALLEEATESGVIHESEQDLVERVFWLGDRRVVDLATPRHRVAWVDVADDEVELRAKMISQPRAGYLVCDGGLDRVVGTVEVRDLWEQALRGHVMDLKASLKQPLFVPENTRALHMLELFRDTSSGMAVVVDEYGGVDGVLTRDDLLEDVAWETAPSDPHVVQRDDGSYLMDAGISVDDFREALGLDERRTDERAGYRTVGGLIVTRLGRIPRVGEHVESEGYRIEVVDMDGPRIDKVLVAKTD</sequence>
<feature type="transmembrane region" description="Helical" evidence="9">
    <location>
        <begin position="57"/>
        <end position="81"/>
    </location>
</feature>
<dbReference type="InterPro" id="IPR016169">
    <property type="entry name" value="FAD-bd_PCMH_sub2"/>
</dbReference>
<evidence type="ECO:0000256" key="6">
    <source>
        <dbReference type="ARBA" id="ARBA00023136"/>
    </source>
</evidence>
<evidence type="ECO:0000259" key="10">
    <source>
        <dbReference type="PROSITE" id="PS51371"/>
    </source>
</evidence>
<keyword evidence="2 8" id="KW-0812">Transmembrane</keyword>
<feature type="domain" description="CNNM transmembrane" evidence="11">
    <location>
        <begin position="1"/>
        <end position="198"/>
    </location>
</feature>
<feature type="domain" description="CBS" evidence="10">
    <location>
        <begin position="281"/>
        <end position="338"/>
    </location>
</feature>
<dbReference type="SMART" id="SM01091">
    <property type="entry name" value="CorC_HlyC"/>
    <property type="match status" value="1"/>
</dbReference>
<dbReference type="PROSITE" id="PS51371">
    <property type="entry name" value="CBS"/>
    <property type="match status" value="1"/>
</dbReference>
<dbReference type="Pfam" id="PF01595">
    <property type="entry name" value="CNNM"/>
    <property type="match status" value="1"/>
</dbReference>
<dbReference type="InterPro" id="IPR002550">
    <property type="entry name" value="CNNM"/>
</dbReference>
<evidence type="ECO:0000256" key="4">
    <source>
        <dbReference type="ARBA" id="ARBA00022989"/>
    </source>
</evidence>
<organism evidence="12">
    <name type="scientific">uncultured Gemmatimonadota bacterium</name>
    <dbReference type="NCBI Taxonomy" id="203437"/>
    <lineage>
        <taxon>Bacteria</taxon>
        <taxon>Pseudomonadati</taxon>
        <taxon>Gemmatimonadota</taxon>
        <taxon>environmental samples</taxon>
    </lineage>
</organism>
<feature type="transmembrane region" description="Helical" evidence="9">
    <location>
        <begin position="101"/>
        <end position="122"/>
    </location>
</feature>
<feature type="transmembrane region" description="Helical" evidence="9">
    <location>
        <begin position="6"/>
        <end position="26"/>
    </location>
</feature>
<dbReference type="InterPro" id="IPR046342">
    <property type="entry name" value="CBS_dom_sf"/>
</dbReference>
<accession>A0A6J4M295</accession>
<proteinExistence type="predicted"/>
<dbReference type="EMBL" id="CADCTW010000162">
    <property type="protein sequence ID" value="CAA9348104.1"/>
    <property type="molecule type" value="Genomic_DNA"/>
</dbReference>
<dbReference type="Gene3D" id="3.30.465.10">
    <property type="match status" value="1"/>
</dbReference>
<protein>
    <submittedName>
        <fullName evidence="12">Hemolysins and related proteins containing CBS domains</fullName>
    </submittedName>
</protein>
<gene>
    <name evidence="12" type="ORF">AVDCRST_MAG68-3509</name>
</gene>
<evidence type="ECO:0000256" key="8">
    <source>
        <dbReference type="PROSITE-ProRule" id="PRU01193"/>
    </source>
</evidence>
<evidence type="ECO:0000256" key="5">
    <source>
        <dbReference type="ARBA" id="ARBA00023122"/>
    </source>
</evidence>
<feature type="transmembrane region" description="Helical" evidence="9">
    <location>
        <begin position="143"/>
        <end position="163"/>
    </location>
</feature>
<keyword evidence="6 8" id="KW-0472">Membrane</keyword>
<dbReference type="PROSITE" id="PS51846">
    <property type="entry name" value="CNNM"/>
    <property type="match status" value="1"/>
</dbReference>
<name>A0A6J4M295_9BACT</name>
<dbReference type="SUPFAM" id="SSF54631">
    <property type="entry name" value="CBS-domain pair"/>
    <property type="match status" value="1"/>
</dbReference>
<dbReference type="Pfam" id="PF00571">
    <property type="entry name" value="CBS"/>
    <property type="match status" value="1"/>
</dbReference>
<comment type="subcellular location">
    <subcellularLocation>
        <location evidence="1">Membrane</location>
        <topology evidence="1">Multi-pass membrane protein</topology>
    </subcellularLocation>
</comment>
<evidence type="ECO:0000313" key="12">
    <source>
        <dbReference type="EMBL" id="CAA9348104.1"/>
    </source>
</evidence>
<dbReference type="InterPro" id="IPR005170">
    <property type="entry name" value="Transptr-assoc_dom"/>
</dbReference>
<dbReference type="PANTHER" id="PTHR22777">
    <property type="entry name" value="HEMOLYSIN-RELATED"/>
    <property type="match status" value="1"/>
</dbReference>
<dbReference type="CDD" id="cd04590">
    <property type="entry name" value="CBS_pair_CorC_HlyC_assoc"/>
    <property type="match status" value="1"/>
</dbReference>
<dbReference type="GO" id="GO:0050660">
    <property type="term" value="F:flavin adenine dinucleotide binding"/>
    <property type="evidence" value="ECO:0007669"/>
    <property type="project" value="InterPro"/>
</dbReference>
<dbReference type="PANTHER" id="PTHR22777:SF17">
    <property type="entry name" value="UPF0053 PROTEIN SLL0260"/>
    <property type="match status" value="1"/>
</dbReference>
<evidence type="ECO:0000256" key="3">
    <source>
        <dbReference type="ARBA" id="ARBA00022737"/>
    </source>
</evidence>
<dbReference type="GO" id="GO:0005886">
    <property type="term" value="C:plasma membrane"/>
    <property type="evidence" value="ECO:0007669"/>
    <property type="project" value="TreeGrafter"/>
</dbReference>
<dbReference type="InterPro" id="IPR000644">
    <property type="entry name" value="CBS_dom"/>
</dbReference>
<keyword evidence="5 7" id="KW-0129">CBS domain</keyword>
<keyword evidence="4 8" id="KW-1133">Transmembrane helix</keyword>
<evidence type="ECO:0000256" key="9">
    <source>
        <dbReference type="SAM" id="Phobius"/>
    </source>
</evidence>
<dbReference type="SUPFAM" id="SSF56176">
    <property type="entry name" value="FAD-binding/transporter-associated domain-like"/>
    <property type="match status" value="1"/>
</dbReference>
<evidence type="ECO:0000256" key="7">
    <source>
        <dbReference type="PROSITE-ProRule" id="PRU00703"/>
    </source>
</evidence>
<dbReference type="Gene3D" id="3.10.580.10">
    <property type="entry name" value="CBS-domain"/>
    <property type="match status" value="1"/>
</dbReference>
<dbReference type="InterPro" id="IPR036318">
    <property type="entry name" value="FAD-bd_PCMH-like_sf"/>
</dbReference>
<evidence type="ECO:0000256" key="1">
    <source>
        <dbReference type="ARBA" id="ARBA00004141"/>
    </source>
</evidence>
<dbReference type="InterPro" id="IPR044751">
    <property type="entry name" value="Ion_transp-like_CBS"/>
</dbReference>
<dbReference type="AlphaFoldDB" id="A0A6J4M295"/>
<evidence type="ECO:0000256" key="2">
    <source>
        <dbReference type="ARBA" id="ARBA00022692"/>
    </source>
</evidence>